<dbReference type="Proteomes" id="UP000324336">
    <property type="component" value="Unassembled WGS sequence"/>
</dbReference>
<dbReference type="NCBIfam" id="NF037995">
    <property type="entry name" value="TRAP_S1"/>
    <property type="match status" value="1"/>
</dbReference>
<dbReference type="InterPro" id="IPR038404">
    <property type="entry name" value="TRAP_DctP_sf"/>
</dbReference>
<protein>
    <submittedName>
        <fullName evidence="2">TRAP transporter substrate-binding protein</fullName>
    </submittedName>
</protein>
<evidence type="ECO:0000313" key="5">
    <source>
        <dbReference type="Proteomes" id="UP000325013"/>
    </source>
</evidence>
<reference evidence="2" key="2">
    <citation type="submission" date="2019-01" db="EMBL/GenBank/DDBJ databases">
        <authorList>
            <person name="Thorell K."/>
        </authorList>
    </citation>
    <scope>NUCLEOTIDE SEQUENCE</scope>
    <source>
        <strain evidence="3">PC2777IV</strain>
        <strain evidence="2">PC4597II</strain>
    </source>
</reference>
<sequence length="334" mass="38094">MKTKNLKKVLLASVLSLGLIFFIGCKEKGDSSILKLSHNHATGYPVDIAYKKFAEIIEQKSEGKYKIQIYPSAQLGEQKASMELLKSDVIQFAHVSTAILESFDSLYSVFNLPYLHRDYQHYVDVMRSEGMQKYYESSLDKGFAVITFIEAGSRNIYTKSKPVNKMQDLLGQKIRVIDSPSSIEMMKLFKASPTAMNLADIYTSLQQGVIDGAENNWQSYVEVGHAEVAKYYSLTEHLNLPDLLAVGTPFWNSLTDEEKQMFRDASREVEIFFAELWKESENKSREKAIKEYNVTVINPDISDFRKAVIPMHEALAKRDSKSKELIDYIKNYGL</sequence>
<keyword evidence="1" id="KW-0732">Signal</keyword>
<dbReference type="PROSITE" id="PS51257">
    <property type="entry name" value="PROKAR_LIPOPROTEIN"/>
    <property type="match status" value="1"/>
</dbReference>
<dbReference type="GO" id="GO:0030288">
    <property type="term" value="C:outer membrane-bounded periplasmic space"/>
    <property type="evidence" value="ECO:0007669"/>
    <property type="project" value="InterPro"/>
</dbReference>
<dbReference type="Pfam" id="PF03480">
    <property type="entry name" value="DctP"/>
    <property type="match status" value="1"/>
</dbReference>
<dbReference type="PIRSF" id="PIRSF006470">
    <property type="entry name" value="DctB"/>
    <property type="match status" value="1"/>
</dbReference>
<gene>
    <name evidence="3" type="ORF">EPJ67_03685</name>
    <name evidence="2" type="ORF">EPJ73_00165</name>
</gene>
<dbReference type="RefSeq" id="WP_147528334.1">
    <property type="nucleotide sequence ID" value="NZ_SAXV01000011.1"/>
</dbReference>
<dbReference type="PANTHER" id="PTHR33376">
    <property type="match status" value="1"/>
</dbReference>
<organism evidence="2 4">
    <name type="scientific">Brachyspira aalborgi</name>
    <dbReference type="NCBI Taxonomy" id="29522"/>
    <lineage>
        <taxon>Bacteria</taxon>
        <taxon>Pseudomonadati</taxon>
        <taxon>Spirochaetota</taxon>
        <taxon>Spirochaetia</taxon>
        <taxon>Brachyspirales</taxon>
        <taxon>Brachyspiraceae</taxon>
        <taxon>Brachyspira</taxon>
    </lineage>
</organism>
<dbReference type="EMBL" id="SAYA01000001">
    <property type="protein sequence ID" value="TXJ28409.1"/>
    <property type="molecule type" value="Genomic_DNA"/>
</dbReference>
<comment type="caution">
    <text evidence="2">The sequence shown here is derived from an EMBL/GenBank/DDBJ whole genome shotgun (WGS) entry which is preliminary data.</text>
</comment>
<evidence type="ECO:0000313" key="2">
    <source>
        <dbReference type="EMBL" id="TXJ28409.1"/>
    </source>
</evidence>
<evidence type="ECO:0000256" key="1">
    <source>
        <dbReference type="ARBA" id="ARBA00022729"/>
    </source>
</evidence>
<dbReference type="Gene3D" id="3.40.190.170">
    <property type="entry name" value="Bacterial extracellular solute-binding protein, family 7"/>
    <property type="match status" value="1"/>
</dbReference>
<dbReference type="InterPro" id="IPR004682">
    <property type="entry name" value="TRAP_DctP"/>
</dbReference>
<dbReference type="CDD" id="cd13671">
    <property type="entry name" value="PBP2_TRAP_SBP_like_3"/>
    <property type="match status" value="1"/>
</dbReference>
<dbReference type="OrthoDB" id="89872at2"/>
<dbReference type="InterPro" id="IPR018389">
    <property type="entry name" value="DctP_fam"/>
</dbReference>
<dbReference type="GO" id="GO:0055085">
    <property type="term" value="P:transmembrane transport"/>
    <property type="evidence" value="ECO:0007669"/>
    <property type="project" value="InterPro"/>
</dbReference>
<dbReference type="Proteomes" id="UP000325013">
    <property type="component" value="Unassembled WGS sequence"/>
</dbReference>
<evidence type="ECO:0000313" key="4">
    <source>
        <dbReference type="Proteomes" id="UP000324336"/>
    </source>
</evidence>
<dbReference type="AlphaFoldDB" id="A0A5C8DRF7"/>
<name>A0A5C8DRF7_9SPIR</name>
<dbReference type="GO" id="GO:0030246">
    <property type="term" value="F:carbohydrate binding"/>
    <property type="evidence" value="ECO:0007669"/>
    <property type="project" value="TreeGrafter"/>
</dbReference>
<evidence type="ECO:0000313" key="3">
    <source>
        <dbReference type="EMBL" id="TXJ57762.1"/>
    </source>
</evidence>
<accession>A0A5C8DRF7</accession>
<dbReference type="PANTHER" id="PTHR33376:SF2">
    <property type="entry name" value="DICARBOXYLATE-BINDING PERIPLASMIC PROTEIN"/>
    <property type="match status" value="1"/>
</dbReference>
<dbReference type="EMBL" id="SAYJ01000011">
    <property type="protein sequence ID" value="TXJ57762.1"/>
    <property type="molecule type" value="Genomic_DNA"/>
</dbReference>
<proteinExistence type="predicted"/>
<dbReference type="NCBIfam" id="TIGR00787">
    <property type="entry name" value="dctP"/>
    <property type="match status" value="1"/>
</dbReference>
<reference evidence="4 5" key="1">
    <citation type="journal article" date="1992" name="Lakartidningen">
        <title>[Penicillin V and not amoxicillin is the first choice preparation in acute otitis].</title>
        <authorList>
            <person name="Kamme C."/>
            <person name="Lundgren K."/>
            <person name="Prellner K."/>
        </authorList>
    </citation>
    <scope>NUCLEOTIDE SEQUENCE [LARGE SCALE GENOMIC DNA]</scope>
    <source>
        <strain evidence="3 5">PC2777IV</strain>
        <strain evidence="2 4">PC4597II</strain>
    </source>
</reference>